<sequence length="66" mass="7035">MIVQPRPPVSMHSPLAGSLVPCGLDRHFGPFEPMDGLGAFLGTEWFTCRGCRALVTRANAVRPAAA</sequence>
<name>A0A6J4MUV6_9BACT</name>
<proteinExistence type="predicted"/>
<organism evidence="1">
    <name type="scientific">uncultured Gemmatimonadota bacterium</name>
    <dbReference type="NCBI Taxonomy" id="203437"/>
    <lineage>
        <taxon>Bacteria</taxon>
        <taxon>Pseudomonadati</taxon>
        <taxon>Gemmatimonadota</taxon>
        <taxon>environmental samples</taxon>
    </lineage>
</organism>
<evidence type="ECO:0000313" key="1">
    <source>
        <dbReference type="EMBL" id="CAA9369502.1"/>
    </source>
</evidence>
<accession>A0A6J4MUV6</accession>
<reference evidence="1" key="1">
    <citation type="submission" date="2020-02" db="EMBL/GenBank/DDBJ databases">
        <authorList>
            <person name="Meier V. D."/>
        </authorList>
    </citation>
    <scope>NUCLEOTIDE SEQUENCE</scope>
    <source>
        <strain evidence="1">AVDCRST_MAG89</strain>
    </source>
</reference>
<dbReference type="EMBL" id="CADCTV010000934">
    <property type="protein sequence ID" value="CAA9369502.1"/>
    <property type="molecule type" value="Genomic_DNA"/>
</dbReference>
<protein>
    <submittedName>
        <fullName evidence="1">Uncharacterized protein</fullName>
    </submittedName>
</protein>
<gene>
    <name evidence="1" type="ORF">AVDCRST_MAG89-4453</name>
</gene>
<dbReference type="AlphaFoldDB" id="A0A6J4MUV6"/>